<dbReference type="PROSITE" id="PS50172">
    <property type="entry name" value="BRCT"/>
    <property type="match status" value="1"/>
</dbReference>
<dbReference type="InterPro" id="IPR001679">
    <property type="entry name" value="DNA_ligase"/>
</dbReference>
<dbReference type="AlphaFoldDB" id="A0AAW2H6B9"/>
<dbReference type="SMART" id="SM00292">
    <property type="entry name" value="BRCT"/>
    <property type="match status" value="1"/>
</dbReference>
<dbReference type="FunFam" id="1.10.150.20:FF:000007">
    <property type="entry name" value="DNA ligase"/>
    <property type="match status" value="1"/>
</dbReference>
<gene>
    <name evidence="12" type="ORF">PYX00_011003</name>
</gene>
<keyword evidence="5" id="KW-0479">Metal-binding</keyword>
<reference evidence="12" key="1">
    <citation type="journal article" date="2024" name="Gigascience">
        <title>Chromosome-level genome of the poultry shaft louse Menopon gallinae provides insight into the host-switching and adaptive evolution of parasitic lice.</title>
        <authorList>
            <person name="Xu Y."/>
            <person name="Ma L."/>
            <person name="Liu S."/>
            <person name="Liang Y."/>
            <person name="Liu Q."/>
            <person name="He Z."/>
            <person name="Tian L."/>
            <person name="Duan Y."/>
            <person name="Cai W."/>
            <person name="Li H."/>
            <person name="Song F."/>
        </authorList>
    </citation>
    <scope>NUCLEOTIDE SEQUENCE</scope>
    <source>
        <strain evidence="12">Cailab_2023a</strain>
    </source>
</reference>
<accession>A0AAW2H6B9</accession>
<evidence type="ECO:0000259" key="11">
    <source>
        <dbReference type="PROSITE" id="PS50172"/>
    </source>
</evidence>
<dbReference type="EMBL" id="JARGDH010000070">
    <property type="protein sequence ID" value="KAL0263927.1"/>
    <property type="molecule type" value="Genomic_DNA"/>
</dbReference>
<dbReference type="SMART" id="SM00532">
    <property type="entry name" value="LIGANc"/>
    <property type="match status" value="1"/>
</dbReference>
<dbReference type="InterPro" id="IPR013840">
    <property type="entry name" value="DNAligase_N"/>
</dbReference>
<evidence type="ECO:0000256" key="8">
    <source>
        <dbReference type="ARBA" id="ARBA00023027"/>
    </source>
</evidence>
<evidence type="ECO:0000256" key="3">
    <source>
        <dbReference type="ARBA" id="ARBA00022598"/>
    </source>
</evidence>
<keyword evidence="6" id="KW-0227">DNA damage</keyword>
<name>A0AAW2H6B9_9NEOP</name>
<evidence type="ECO:0000256" key="1">
    <source>
        <dbReference type="ARBA" id="ARBA00004067"/>
    </source>
</evidence>
<dbReference type="InterPro" id="IPR012340">
    <property type="entry name" value="NA-bd_OB-fold"/>
</dbReference>
<proteinExistence type="predicted"/>
<dbReference type="EC" id="6.5.1.2" evidence="2"/>
<evidence type="ECO:0000313" key="12">
    <source>
        <dbReference type="EMBL" id="KAL0263927.1"/>
    </source>
</evidence>
<feature type="domain" description="BRCT" evidence="11">
    <location>
        <begin position="457"/>
        <end position="514"/>
    </location>
</feature>
<dbReference type="Pfam" id="PF12738">
    <property type="entry name" value="PTCB-BRCT"/>
    <property type="match status" value="1"/>
</dbReference>
<dbReference type="Gene3D" id="2.40.50.140">
    <property type="entry name" value="Nucleic acid-binding proteins"/>
    <property type="match status" value="1"/>
</dbReference>
<dbReference type="Gene3D" id="3.40.50.10190">
    <property type="entry name" value="BRCT domain"/>
    <property type="match status" value="1"/>
</dbReference>
<evidence type="ECO:0000256" key="4">
    <source>
        <dbReference type="ARBA" id="ARBA00022705"/>
    </source>
</evidence>
<sequence length="542" mass="61516">MLSLNKVHNKQDLLKWLNKIETNFCVEQKLDGVSLVLHYQEAGTLRRIKSCEVARIPLQFVAYEAYWTKELKIQSHRQSLNLLAHLGFPVSHNIGFFGQNTRPLTPEELSWGWAEGDKEPLKSHWQHLSEFIENQLKKRESLDYEIDGLVIKVNDLLLREVMGHTAHHPRWALAFKFDFQQGNTRLNDIVVQIGRTGRATPLALVEPLELMGACISRVTLHNQVYINELGLKKGDVVSVSRRGDVIPAVERVVSSAQEGSVWQMPVYCPACQSLLLLEGAHHFCPNTSCPARLKAQLYYFVGKKQMDIQTLSRKTIDLLFDKGLVRKEADLYALDSQQLENLQGMGKKKVEQLQTSIEKSKQQNFERVMRSLGLKEIGANLIELLALAGYTSFDDYVNLAQDPLGVQKLKAIKGIGSKLAENFSSLILSLELQEKVKDLKKVGLNFNSEKRLSIRESLEGPFKGEVWCITGSFEHFKNRQEIQELIHRLGAETLNQISKKVTHLLVGARAGGKKEQAKRFSISCVSEQEFILRLKKAELSLR</sequence>
<keyword evidence="7" id="KW-0862">Zinc</keyword>
<dbReference type="Pfam" id="PF03120">
    <property type="entry name" value="OB_DNA_ligase"/>
    <property type="match status" value="1"/>
</dbReference>
<evidence type="ECO:0000256" key="9">
    <source>
        <dbReference type="ARBA" id="ARBA00023204"/>
    </source>
</evidence>
<dbReference type="InterPro" id="IPR004150">
    <property type="entry name" value="NAD_DNA_ligase_OB"/>
</dbReference>
<dbReference type="SUPFAM" id="SSF47781">
    <property type="entry name" value="RuvA domain 2-like"/>
    <property type="match status" value="1"/>
</dbReference>
<dbReference type="GO" id="GO:0006281">
    <property type="term" value="P:DNA repair"/>
    <property type="evidence" value="ECO:0007669"/>
    <property type="project" value="UniProtKB-KW"/>
</dbReference>
<dbReference type="InterPro" id="IPR001357">
    <property type="entry name" value="BRCT_dom"/>
</dbReference>
<dbReference type="SUPFAM" id="SSF50249">
    <property type="entry name" value="Nucleic acid-binding proteins"/>
    <property type="match status" value="1"/>
</dbReference>
<evidence type="ECO:0000256" key="5">
    <source>
        <dbReference type="ARBA" id="ARBA00022723"/>
    </source>
</evidence>
<evidence type="ECO:0000256" key="6">
    <source>
        <dbReference type="ARBA" id="ARBA00022763"/>
    </source>
</evidence>
<keyword evidence="9" id="KW-0234">DNA repair</keyword>
<keyword evidence="3" id="KW-0436">Ligase</keyword>
<dbReference type="Gene3D" id="1.10.150.20">
    <property type="entry name" value="5' to 3' exonuclease, C-terminal subdomain"/>
    <property type="match status" value="2"/>
</dbReference>
<dbReference type="SUPFAM" id="SSF52113">
    <property type="entry name" value="BRCT domain"/>
    <property type="match status" value="1"/>
</dbReference>
<comment type="caution">
    <text evidence="12">The sequence shown here is derived from an EMBL/GenBank/DDBJ whole genome shotgun (WGS) entry which is preliminary data.</text>
</comment>
<comment type="catalytic activity">
    <reaction evidence="10">
        <text>NAD(+) + (deoxyribonucleotide)n-3'-hydroxyl + 5'-phospho-(deoxyribonucleotide)m = (deoxyribonucleotide)n+m + AMP + beta-nicotinamide D-nucleotide.</text>
        <dbReference type="EC" id="6.5.1.2"/>
    </reaction>
</comment>
<dbReference type="Gene3D" id="3.30.470.30">
    <property type="entry name" value="DNA ligase/mRNA capping enzyme"/>
    <property type="match status" value="2"/>
</dbReference>
<evidence type="ECO:0000256" key="7">
    <source>
        <dbReference type="ARBA" id="ARBA00022833"/>
    </source>
</evidence>
<protein>
    <recommendedName>
        <fullName evidence="2">DNA ligase (NAD(+))</fullName>
        <ecNumber evidence="2">6.5.1.2</ecNumber>
    </recommendedName>
</protein>
<evidence type="ECO:0000256" key="10">
    <source>
        <dbReference type="ARBA" id="ARBA00034005"/>
    </source>
</evidence>
<organism evidence="12">
    <name type="scientific">Menopon gallinae</name>
    <name type="common">poultry shaft louse</name>
    <dbReference type="NCBI Taxonomy" id="328185"/>
    <lineage>
        <taxon>Eukaryota</taxon>
        <taxon>Metazoa</taxon>
        <taxon>Ecdysozoa</taxon>
        <taxon>Arthropoda</taxon>
        <taxon>Hexapoda</taxon>
        <taxon>Insecta</taxon>
        <taxon>Pterygota</taxon>
        <taxon>Neoptera</taxon>
        <taxon>Paraneoptera</taxon>
        <taxon>Psocodea</taxon>
        <taxon>Troctomorpha</taxon>
        <taxon>Phthiraptera</taxon>
        <taxon>Amblycera</taxon>
        <taxon>Menoponidae</taxon>
        <taxon>Menopon</taxon>
    </lineage>
</organism>
<dbReference type="GO" id="GO:0006260">
    <property type="term" value="P:DNA replication"/>
    <property type="evidence" value="ECO:0007669"/>
    <property type="project" value="UniProtKB-KW"/>
</dbReference>
<dbReference type="PIRSF" id="PIRSF001604">
    <property type="entry name" value="LigA"/>
    <property type="match status" value="1"/>
</dbReference>
<dbReference type="CDD" id="cd17748">
    <property type="entry name" value="BRCT_DNA_ligase_like"/>
    <property type="match status" value="1"/>
</dbReference>
<dbReference type="GO" id="GO:0003911">
    <property type="term" value="F:DNA ligase (NAD+) activity"/>
    <property type="evidence" value="ECO:0007669"/>
    <property type="project" value="UniProtKB-EC"/>
</dbReference>
<dbReference type="Pfam" id="PF01653">
    <property type="entry name" value="DNA_ligase_aden"/>
    <property type="match status" value="1"/>
</dbReference>
<dbReference type="InterPro" id="IPR036420">
    <property type="entry name" value="BRCT_dom_sf"/>
</dbReference>
<dbReference type="InterPro" id="IPR010994">
    <property type="entry name" value="RuvA_2-like"/>
</dbReference>
<keyword evidence="8" id="KW-0520">NAD</keyword>
<dbReference type="NCBIfam" id="NF005932">
    <property type="entry name" value="PRK07956.1"/>
    <property type="match status" value="1"/>
</dbReference>
<evidence type="ECO:0000256" key="2">
    <source>
        <dbReference type="ARBA" id="ARBA00012722"/>
    </source>
</evidence>
<dbReference type="InterPro" id="IPR013839">
    <property type="entry name" value="DNAligase_adenylation"/>
</dbReference>
<dbReference type="SUPFAM" id="SSF56091">
    <property type="entry name" value="DNA ligase/mRNA capping enzyme, catalytic domain"/>
    <property type="match status" value="1"/>
</dbReference>
<comment type="function">
    <text evidence="1">DNA ligase that catalyzes the formation of phosphodiester linkages between 5'-phosphoryl and 3'-hydroxyl groups in double-stranded DNA using NAD as a coenzyme and as the energy source for the reaction. It is essential for DNA replication and repair of damaged DNA.</text>
</comment>
<keyword evidence="4" id="KW-0235">DNA replication</keyword>
<dbReference type="GO" id="GO:0046872">
    <property type="term" value="F:metal ion binding"/>
    <property type="evidence" value="ECO:0007669"/>
    <property type="project" value="UniProtKB-KW"/>
</dbReference>